<dbReference type="InterPro" id="IPR028842">
    <property type="entry name" value="Afadin"/>
</dbReference>
<reference evidence="4 5" key="1">
    <citation type="submission" date="2019-03" db="EMBL/GenBank/DDBJ databases">
        <title>Single cell metagenomics reveals metabolic interactions within the superorganism composed of flagellate Streblomastix strix and complex community of Bacteroidetes bacteria on its surface.</title>
        <authorList>
            <person name="Treitli S.C."/>
            <person name="Kolisko M."/>
            <person name="Husnik F."/>
            <person name="Keeling P."/>
            <person name="Hampl V."/>
        </authorList>
    </citation>
    <scope>NUCLEOTIDE SEQUENCE [LARGE SCALE GENOMIC DNA]</scope>
    <source>
        <strain evidence="4">ST1C</strain>
    </source>
</reference>
<name>A0A5J4WKL0_9EUKA</name>
<evidence type="ECO:0000256" key="2">
    <source>
        <dbReference type="SAM" id="MobiDB-lite"/>
    </source>
</evidence>
<feature type="domain" description="FHA" evidence="3">
    <location>
        <begin position="80"/>
        <end position="154"/>
    </location>
</feature>
<sequence>MFRSRKVVEIEMKITQQKLNDIELNEEKSILNQKDKKKENAIDEDDIPQNVLNVPLLCNISTDWDLNNATAYYLTDTKVTVGSEAIQTSYQANSQNIVLQRLGINLIHCQLDVNTSKQSVAIKPIGQSKVMVNGQIIGSNTDQSLINGDRLIIGRETCYRFVYPSSLSSSSSSSSQSSSYSLQSSSSSSSKLSSSSGQQYQYFEQQEVTEEEINTLQAELAVMSGKAGSVDEYKLKQSNGASWILEAEQHIDEANQKIINHLKQELILQK</sequence>
<proteinExistence type="predicted"/>
<dbReference type="PANTHER" id="PTHR10398">
    <property type="entry name" value="AFADIN"/>
    <property type="match status" value="1"/>
</dbReference>
<gene>
    <name evidence="4" type="ORF">EZS28_008886</name>
</gene>
<comment type="caution">
    <text evidence="4">The sequence shown here is derived from an EMBL/GenBank/DDBJ whole genome shotgun (WGS) entry which is preliminary data.</text>
</comment>
<dbReference type="EMBL" id="SNRW01001645">
    <property type="protein sequence ID" value="KAA6395587.1"/>
    <property type="molecule type" value="Genomic_DNA"/>
</dbReference>
<dbReference type="InterPro" id="IPR008984">
    <property type="entry name" value="SMAD_FHA_dom_sf"/>
</dbReference>
<evidence type="ECO:0000313" key="5">
    <source>
        <dbReference type="Proteomes" id="UP000324800"/>
    </source>
</evidence>
<feature type="coiled-coil region" evidence="1">
    <location>
        <begin position="5"/>
        <end position="44"/>
    </location>
</feature>
<dbReference type="SUPFAM" id="SSF49879">
    <property type="entry name" value="SMAD/FHA domain"/>
    <property type="match status" value="1"/>
</dbReference>
<evidence type="ECO:0000313" key="4">
    <source>
        <dbReference type="EMBL" id="KAA6395587.1"/>
    </source>
</evidence>
<dbReference type="GO" id="GO:0005911">
    <property type="term" value="C:cell-cell junction"/>
    <property type="evidence" value="ECO:0007669"/>
    <property type="project" value="InterPro"/>
</dbReference>
<protein>
    <recommendedName>
        <fullName evidence="3">FHA domain-containing protein</fullName>
    </recommendedName>
</protein>
<dbReference type="InterPro" id="IPR000253">
    <property type="entry name" value="FHA_dom"/>
</dbReference>
<evidence type="ECO:0000259" key="3">
    <source>
        <dbReference type="Pfam" id="PF00498"/>
    </source>
</evidence>
<organism evidence="4 5">
    <name type="scientific">Streblomastix strix</name>
    <dbReference type="NCBI Taxonomy" id="222440"/>
    <lineage>
        <taxon>Eukaryota</taxon>
        <taxon>Metamonada</taxon>
        <taxon>Preaxostyla</taxon>
        <taxon>Oxymonadida</taxon>
        <taxon>Streblomastigidae</taxon>
        <taxon>Streblomastix</taxon>
    </lineage>
</organism>
<dbReference type="Proteomes" id="UP000324800">
    <property type="component" value="Unassembled WGS sequence"/>
</dbReference>
<dbReference type="AlphaFoldDB" id="A0A5J4WKL0"/>
<dbReference type="PANTHER" id="PTHR10398:SF2">
    <property type="entry name" value="AFADIN"/>
    <property type="match status" value="1"/>
</dbReference>
<feature type="region of interest" description="Disordered" evidence="2">
    <location>
        <begin position="167"/>
        <end position="193"/>
    </location>
</feature>
<dbReference type="Pfam" id="PF00498">
    <property type="entry name" value="FHA"/>
    <property type="match status" value="1"/>
</dbReference>
<accession>A0A5J4WKL0</accession>
<evidence type="ECO:0000256" key="1">
    <source>
        <dbReference type="SAM" id="Coils"/>
    </source>
</evidence>
<keyword evidence="1" id="KW-0175">Coiled coil</keyword>
<dbReference type="Gene3D" id="2.60.200.20">
    <property type="match status" value="1"/>
</dbReference>